<reference evidence="1 2" key="1">
    <citation type="submission" date="2018-01" db="EMBL/GenBank/DDBJ databases">
        <title>Draft genome of the strawberry crown rot pathogen Phytophthora cactorum.</title>
        <authorList>
            <person name="Armitage A.D."/>
            <person name="Lysoe E."/>
            <person name="Nellist C.F."/>
            <person name="Harrison R.J."/>
            <person name="Brurberg M.B."/>
        </authorList>
    </citation>
    <scope>NUCLEOTIDE SEQUENCE [LARGE SCALE GENOMIC DNA]</scope>
    <source>
        <strain evidence="1 2">10300</strain>
    </source>
</reference>
<organism evidence="1 2">
    <name type="scientific">Phytophthora cactorum</name>
    <dbReference type="NCBI Taxonomy" id="29920"/>
    <lineage>
        <taxon>Eukaryota</taxon>
        <taxon>Sar</taxon>
        <taxon>Stramenopiles</taxon>
        <taxon>Oomycota</taxon>
        <taxon>Peronosporomycetes</taxon>
        <taxon>Peronosporales</taxon>
        <taxon>Peronosporaceae</taxon>
        <taxon>Phytophthora</taxon>
    </lineage>
</organism>
<proteinExistence type="predicted"/>
<comment type="caution">
    <text evidence="1">The sequence shown here is derived from an EMBL/GenBank/DDBJ whole genome shotgun (WGS) entry which is preliminary data.</text>
</comment>
<evidence type="ECO:0000313" key="1">
    <source>
        <dbReference type="EMBL" id="RAW31376.1"/>
    </source>
</evidence>
<dbReference type="AlphaFoldDB" id="A0A329S654"/>
<dbReference type="STRING" id="29920.A0A329S654"/>
<evidence type="ECO:0000313" key="2">
    <source>
        <dbReference type="Proteomes" id="UP000251314"/>
    </source>
</evidence>
<dbReference type="EMBL" id="MJFZ01000325">
    <property type="protein sequence ID" value="RAW31376.1"/>
    <property type="molecule type" value="Genomic_DNA"/>
</dbReference>
<keyword evidence="2" id="KW-1185">Reference proteome</keyword>
<sequence>MIDRGARSVLISFGLSSFTTTFSLGLGSIGIYHAGLSCRWTASSNGVRCGGNKRETEKLNGWYPWLEYTFSDDASSSTQSAGCAVFTAPLYYPGICKSQVVMLDISVKRIMAETASAENATNVWLLPGGLVSAPSGMEPSTVRLHSQLNGTANSYAIDHRGTRRSTFFDCVVAQAATTGFPVGGYFGASVVPSCDQPLEIKFGNLAAFSLASASMDLKTLISKFSTGCSSIMYGVSYGTAVVERLMHLDIGYVLAGVATTSGAPPGKFEYFSTWEEGFGEVGDYIFVSAPKTTIAVLISRREKLSASLEDLLVDCDRNPNSTCATLVSNQTIGWGNVKLSFKLRQRLGSILNSPKKRNLIPPLVYRLSRCVAKDIDVLNSVFRGLDENRNSSYESGTYYSVFLSPAKISCWGMSCFIS</sequence>
<protein>
    <submittedName>
        <fullName evidence="1">Uncharacterized protein</fullName>
    </submittedName>
</protein>
<dbReference type="Proteomes" id="UP000251314">
    <property type="component" value="Unassembled WGS sequence"/>
</dbReference>
<name>A0A329S654_9STRA</name>
<gene>
    <name evidence="1" type="ORF">PC110_g12280</name>
</gene>
<dbReference type="VEuPathDB" id="FungiDB:PC110_g12280"/>
<accession>A0A329S654</accession>